<evidence type="ECO:0000256" key="3">
    <source>
        <dbReference type="ARBA" id="ARBA00022695"/>
    </source>
</evidence>
<organism evidence="7 8">
    <name type="scientific">Fusarium equiseti</name>
    <name type="common">Fusarium scirpi</name>
    <dbReference type="NCBI Taxonomy" id="61235"/>
    <lineage>
        <taxon>Eukaryota</taxon>
        <taxon>Fungi</taxon>
        <taxon>Dikarya</taxon>
        <taxon>Ascomycota</taxon>
        <taxon>Pezizomycotina</taxon>
        <taxon>Sordariomycetes</taxon>
        <taxon>Hypocreomycetidae</taxon>
        <taxon>Hypocreales</taxon>
        <taxon>Nectriaceae</taxon>
        <taxon>Fusarium</taxon>
        <taxon>Fusarium incarnatum-equiseti species complex</taxon>
    </lineage>
</organism>
<dbReference type="Gene3D" id="3.10.110.10">
    <property type="entry name" value="Ubiquitin Conjugating Enzyme"/>
    <property type="match status" value="1"/>
</dbReference>
<keyword evidence="1" id="KW-0328">Glycosyltransferase</keyword>
<dbReference type="InterPro" id="IPR051838">
    <property type="entry name" value="ARTD_PARP"/>
</dbReference>
<reference evidence="7" key="1">
    <citation type="submission" date="2022-09" db="EMBL/GenBank/DDBJ databases">
        <title>Fusarium specimens isolated from Avocado Roots.</title>
        <authorList>
            <person name="Stajich J."/>
            <person name="Roper C."/>
            <person name="Heimlech-Rivalta G."/>
        </authorList>
    </citation>
    <scope>NUCLEOTIDE SEQUENCE</scope>
    <source>
        <strain evidence="7">CF00095</strain>
    </source>
</reference>
<comment type="caution">
    <text evidence="7">The sequence shown here is derived from an EMBL/GenBank/DDBJ whole genome shotgun (WGS) entry which is preliminary data.</text>
</comment>
<feature type="domain" description="PARP catalytic" evidence="6">
    <location>
        <begin position="735"/>
        <end position="803"/>
    </location>
</feature>
<dbReference type="InterPro" id="IPR016135">
    <property type="entry name" value="UBQ-conjugating_enzyme/RWD"/>
</dbReference>
<evidence type="ECO:0000256" key="4">
    <source>
        <dbReference type="ARBA" id="ARBA00023027"/>
    </source>
</evidence>
<evidence type="ECO:0000259" key="6">
    <source>
        <dbReference type="Pfam" id="PF00644"/>
    </source>
</evidence>
<evidence type="ECO:0000256" key="5">
    <source>
        <dbReference type="SAM" id="MobiDB-lite"/>
    </source>
</evidence>
<keyword evidence="8" id="KW-1185">Reference proteome</keyword>
<keyword evidence="3" id="KW-0548">Nucleotidyltransferase</keyword>
<gene>
    <name evidence="7" type="ORF">NW768_009089</name>
</gene>
<dbReference type="PANTHER" id="PTHR21328">
    <property type="entry name" value="POLY ADP-RIBOSE POLYMERASE FAMILY, MEMBER PARP"/>
    <property type="match status" value="1"/>
</dbReference>
<dbReference type="Gene3D" id="3.90.228.10">
    <property type="match status" value="1"/>
</dbReference>
<sequence length="1182" mass="132911">MGGIKQFNDDAKAAIEAANCGQLPIPNISNLRKGDSDGEIAFTYTYTHTPESLPLDIQALSTEPEAYPRHSSFLIFTSSEEPVVGLEKWLQEISDLTDGKSVTDVIALISKKLTKKLEASSQLDGYTSHEDSTSDSEESFYETEFDDMDIDPIPAREPSLYNEDPSVTAAAAITGRLKRHLREARSEGYHLWIPVEDREHGGLRNFSLSIHASKLKIPEEALEAWGLNPSDYVVMMFKLTSDYPLLSTFLEPPSDRSTLQFSFGKCTSPNPSSISARRLFEDDDLESSDGEPKSRDGSTSPFLPLYMSLSFDTLLNKEFPRLLRLRLSEGISWDQAQELYAELSTGIHERSGMSSNAHMDAVKNQDESPDQFDLELLERNYLPRDAEDLNIILIAMQFSLQRLVNCPKYCLVCHRRTGASIEAVKPFVCESQLCLFQYLSLGFCQSIEHEIINNPNIVDLLVSFFYAAITSNRLREFPTGLGLKCAMSAFAPAPSEIEPLSVDVCLESKTIRCENFDYPKYRSIATGQFITLLPNSSHILQASMPIMRGSYRKHICVIDSCNATDFTFEIISTHTAPNVQDDWTNPTSQAGYLNSTWEKALVYKHEQDIDELEVTERYQALTVMCECIPPVQEMKEYLTSHPGHQLSSWQRMDASTVSLLNWIVASNRSFIVQDAPIPGLCQPGEEPLKYDNLVDGMADGWVQFRFVQGSPEKEQMFLRELMERVNKGKPYPTLFAWHGSTLGNWHSIIRTGLDFSETVNGRAYGNGVYFAKDFETSFSYSRHNGRVWRNSALEITSAISLCEIVNDTGRFVSTSPYFVVDRVDWIQCRYLFIRVNTAPQSNTQTENATPPGIQPTVYIEQDPAHSLRCGLRSVSIPQSALPMFRRMLRHNPTDAVSSSQEYTTTVDESDHRAEINSYLDELLASDDEGDTQPTMGRKRRRTSVDSGLGETRLLATQNQDSWQSNNVTLFQPGQLDLDSLPKLAEPTWAASSPAALRALNSQIKDLQKIQSNTNLVTLGWYIDFERLDNLFHWIVELHSFDMDLALAQDMVHCGCSSIVIEVRFGASFPISPPFVRVIRPRFVPFAQGGGGHVTMGGSICSELLTNSGWSPALSLEKVFLEVRINLCGKDPPARLERFDRAMNVQDYNVFEAIDAYRRAATTHGWQIPSDLEMLKSMMASER</sequence>
<protein>
    <recommendedName>
        <fullName evidence="6">PARP catalytic domain-containing protein</fullName>
    </recommendedName>
</protein>
<dbReference type="SUPFAM" id="SSF54495">
    <property type="entry name" value="UBC-like"/>
    <property type="match status" value="1"/>
</dbReference>
<dbReference type="Proteomes" id="UP001152024">
    <property type="component" value="Unassembled WGS sequence"/>
</dbReference>
<proteinExistence type="predicted"/>
<dbReference type="Pfam" id="PF00644">
    <property type="entry name" value="PARP"/>
    <property type="match status" value="1"/>
</dbReference>
<name>A0ABQ8R439_FUSEQ</name>
<dbReference type="CDD" id="cd23802">
    <property type="entry name" value="UBCc_UBE2Q"/>
    <property type="match status" value="1"/>
</dbReference>
<evidence type="ECO:0000313" key="8">
    <source>
        <dbReference type="Proteomes" id="UP001152024"/>
    </source>
</evidence>
<dbReference type="EMBL" id="JAOQBH010000014">
    <property type="protein sequence ID" value="KAJ4125470.1"/>
    <property type="molecule type" value="Genomic_DNA"/>
</dbReference>
<dbReference type="InterPro" id="IPR012317">
    <property type="entry name" value="Poly(ADP-ribose)pol_cat_dom"/>
</dbReference>
<accession>A0ABQ8R439</accession>
<feature type="region of interest" description="Disordered" evidence="5">
    <location>
        <begin position="925"/>
        <end position="949"/>
    </location>
</feature>
<keyword evidence="4" id="KW-0520">NAD</keyword>
<evidence type="ECO:0000256" key="2">
    <source>
        <dbReference type="ARBA" id="ARBA00022679"/>
    </source>
</evidence>
<feature type="region of interest" description="Disordered" evidence="5">
    <location>
        <begin position="120"/>
        <end position="141"/>
    </location>
</feature>
<evidence type="ECO:0000313" key="7">
    <source>
        <dbReference type="EMBL" id="KAJ4125470.1"/>
    </source>
</evidence>
<evidence type="ECO:0000256" key="1">
    <source>
        <dbReference type="ARBA" id="ARBA00022676"/>
    </source>
</evidence>
<dbReference type="SUPFAM" id="SSF56399">
    <property type="entry name" value="ADP-ribosylation"/>
    <property type="match status" value="1"/>
</dbReference>
<keyword evidence="2" id="KW-0808">Transferase</keyword>